<dbReference type="PANTHER" id="PTHR42748">
    <property type="entry name" value="NITROGEN METABOLITE REPRESSION PROTEIN NMRA FAMILY MEMBER"/>
    <property type="match status" value="1"/>
</dbReference>
<protein>
    <recommendedName>
        <fullName evidence="3">NmrA-like domain-containing protein</fullName>
    </recommendedName>
</protein>
<name>A0A2R6PZV4_9APHY</name>
<dbReference type="CDD" id="cd05251">
    <property type="entry name" value="NmrA_like_SDR_a"/>
    <property type="match status" value="1"/>
</dbReference>
<dbReference type="PANTHER" id="PTHR42748:SF14">
    <property type="entry name" value="SNOAL-LIKE DOMAIN-CONTAINING PROTEIN"/>
    <property type="match status" value="1"/>
</dbReference>
<evidence type="ECO:0000313" key="5">
    <source>
        <dbReference type="Proteomes" id="UP000186601"/>
    </source>
</evidence>
<dbReference type="EMBL" id="MLYV02000418">
    <property type="protein sequence ID" value="PSR99450.1"/>
    <property type="molecule type" value="Genomic_DNA"/>
</dbReference>
<proteinExistence type="inferred from homology"/>
<evidence type="ECO:0000313" key="4">
    <source>
        <dbReference type="EMBL" id="PSR99450.1"/>
    </source>
</evidence>
<dbReference type="OrthoDB" id="300709at2759"/>
<dbReference type="SUPFAM" id="SSF51735">
    <property type="entry name" value="NAD(P)-binding Rossmann-fold domains"/>
    <property type="match status" value="1"/>
</dbReference>
<dbReference type="InterPro" id="IPR036291">
    <property type="entry name" value="NAD(P)-bd_dom_sf"/>
</dbReference>
<dbReference type="STRING" id="98765.A0A2R6PZV4"/>
<gene>
    <name evidence="4" type="ORF">PHLCEN_2v4129</name>
</gene>
<sequence>MSQNKKLILVIGATGAQGIAVIDALLAPQADGSPSPYAVRALTRNPDHRRAQLLAKKGVQFARGAVDDFAAVAAALEGAYGVWVNTDGFTLGEQKEIFVGMRIFEIAKQAPSLRHYVWSNLDYVLKETGYNPTYKCEHCDAKGRVGEWLQMQPSNVSDTGLSWSMVTSLPYMEMLNNIMFGPLHRREDGTFVFPTPIGNGHVPMIALADFGFFARYTFDHRAETSREELKIISDLVSWDYLVSTFTKVTGQKAVAVYQSADEWADNFHNTDRPIATERQKGDGSTTWRQNFKGLFALYRDDVVKRDLEWNRRINPNTRSVEMWMRENNYTGELDFDTLKGTEDGKDHIINVERVSQL</sequence>
<reference evidence="4 5" key="1">
    <citation type="submission" date="2018-02" db="EMBL/GenBank/DDBJ databases">
        <title>Genome sequence of the basidiomycete white-rot fungus Phlebia centrifuga.</title>
        <authorList>
            <person name="Granchi Z."/>
            <person name="Peng M."/>
            <person name="de Vries R.P."/>
            <person name="Hilden K."/>
            <person name="Makela M.R."/>
            <person name="Grigoriev I."/>
            <person name="Riley R."/>
        </authorList>
    </citation>
    <scope>NUCLEOTIDE SEQUENCE [LARGE SCALE GENOMIC DNA]</scope>
    <source>
        <strain evidence="4 5">FBCC195</strain>
    </source>
</reference>
<evidence type="ECO:0000256" key="1">
    <source>
        <dbReference type="ARBA" id="ARBA00006328"/>
    </source>
</evidence>
<dbReference type="InterPro" id="IPR008030">
    <property type="entry name" value="NmrA-like"/>
</dbReference>
<dbReference type="Gene3D" id="3.40.50.720">
    <property type="entry name" value="NAD(P)-binding Rossmann-like Domain"/>
    <property type="match status" value="1"/>
</dbReference>
<accession>A0A2R6PZV4</accession>
<comment type="caution">
    <text evidence="4">The sequence shown here is derived from an EMBL/GenBank/DDBJ whole genome shotgun (WGS) entry which is preliminary data.</text>
</comment>
<dbReference type="Pfam" id="PF05368">
    <property type="entry name" value="NmrA"/>
    <property type="match status" value="1"/>
</dbReference>
<dbReference type="Gene3D" id="3.90.25.10">
    <property type="entry name" value="UDP-galactose 4-epimerase, domain 1"/>
    <property type="match status" value="1"/>
</dbReference>
<feature type="domain" description="NmrA-like" evidence="3">
    <location>
        <begin position="5"/>
        <end position="257"/>
    </location>
</feature>
<dbReference type="AlphaFoldDB" id="A0A2R6PZV4"/>
<evidence type="ECO:0000259" key="3">
    <source>
        <dbReference type="Pfam" id="PF05368"/>
    </source>
</evidence>
<keyword evidence="5" id="KW-1185">Reference proteome</keyword>
<comment type="similarity">
    <text evidence="1">Belongs to the NmrA-type oxidoreductase family.</text>
</comment>
<organism evidence="4 5">
    <name type="scientific">Hermanssonia centrifuga</name>
    <dbReference type="NCBI Taxonomy" id="98765"/>
    <lineage>
        <taxon>Eukaryota</taxon>
        <taxon>Fungi</taxon>
        <taxon>Dikarya</taxon>
        <taxon>Basidiomycota</taxon>
        <taxon>Agaricomycotina</taxon>
        <taxon>Agaricomycetes</taxon>
        <taxon>Polyporales</taxon>
        <taxon>Meruliaceae</taxon>
        <taxon>Hermanssonia</taxon>
    </lineage>
</organism>
<dbReference type="GO" id="GO:0005634">
    <property type="term" value="C:nucleus"/>
    <property type="evidence" value="ECO:0007669"/>
    <property type="project" value="TreeGrafter"/>
</dbReference>
<dbReference type="InterPro" id="IPR051164">
    <property type="entry name" value="NmrA-like_oxidored"/>
</dbReference>
<dbReference type="Proteomes" id="UP000186601">
    <property type="component" value="Unassembled WGS sequence"/>
</dbReference>
<evidence type="ECO:0000256" key="2">
    <source>
        <dbReference type="ARBA" id="ARBA00022857"/>
    </source>
</evidence>
<keyword evidence="2" id="KW-0521">NADP</keyword>